<proteinExistence type="predicted"/>
<reference evidence="1" key="2">
    <citation type="submission" date="2012-05" db="EMBL/GenBank/DDBJ databases">
        <title>The Genome Annotation of Fusarium oxysporum PHW808.</title>
        <authorList>
            <consortium name="The Broad Institute Genomics Platform"/>
            <person name="Ma L.-J."/>
            <person name="Corby-Kistler H."/>
            <person name="Broz K."/>
            <person name="Gale L.R."/>
            <person name="Jonkers W."/>
            <person name="O'Donnell K."/>
            <person name="Ploetz R."/>
            <person name="Steinberg C."/>
            <person name="Schwartz D.C."/>
            <person name="VanEtten H."/>
            <person name="Zhou S."/>
            <person name="Young S.K."/>
            <person name="Zeng Q."/>
            <person name="Gargeya S."/>
            <person name="Fitzgerald M."/>
            <person name="Abouelleil A."/>
            <person name="Alvarado L."/>
            <person name="Chapman S.B."/>
            <person name="Gainer-Dewar J."/>
            <person name="Goldberg J."/>
            <person name="Griggs A."/>
            <person name="Gujja S."/>
            <person name="Hansen M."/>
            <person name="Howarth C."/>
            <person name="Imamovic A."/>
            <person name="Ireland A."/>
            <person name="Larimer J."/>
            <person name="McCowan C."/>
            <person name="Murphy C."/>
            <person name="Pearson M."/>
            <person name="Poon T.W."/>
            <person name="Priest M."/>
            <person name="Roberts A."/>
            <person name="Saif S."/>
            <person name="Shea T."/>
            <person name="Sykes S."/>
            <person name="Wortman J."/>
            <person name="Nusbaum C."/>
            <person name="Birren B."/>
        </authorList>
    </citation>
    <scope>NUCLEOTIDE SEQUENCE</scope>
    <source>
        <strain evidence="1">54008</strain>
    </source>
</reference>
<evidence type="ECO:0000313" key="1">
    <source>
        <dbReference type="EMBL" id="EXL64795.1"/>
    </source>
</evidence>
<dbReference type="HOGENOM" id="CLU_2427122_0_0_1"/>
<sequence>MAHRIEPVTRQRDDQAWLLDCSRSKPDVKKAGISLCTRQLETASNVLGRVKGESAPFIWPKTYLSKERAVLGQVDKFGEIFSYSEVDRCIR</sequence>
<protein>
    <submittedName>
        <fullName evidence="1">Uncharacterized protein</fullName>
    </submittedName>
</protein>
<dbReference type="Proteomes" id="UP000030676">
    <property type="component" value="Unassembled WGS sequence"/>
</dbReference>
<accession>X0GY46</accession>
<name>X0GY46_FUSOX</name>
<dbReference type="EMBL" id="JH659234">
    <property type="protein sequence ID" value="EXL64795.1"/>
    <property type="molecule type" value="Genomic_DNA"/>
</dbReference>
<gene>
    <name evidence="1" type="ORF">FOPG_18955</name>
</gene>
<organism evidence="1">
    <name type="scientific">Fusarium oxysporum f. sp. conglutinans race 2 54008</name>
    <dbReference type="NCBI Taxonomy" id="1089457"/>
    <lineage>
        <taxon>Eukaryota</taxon>
        <taxon>Fungi</taxon>
        <taxon>Dikarya</taxon>
        <taxon>Ascomycota</taxon>
        <taxon>Pezizomycotina</taxon>
        <taxon>Sordariomycetes</taxon>
        <taxon>Hypocreomycetidae</taxon>
        <taxon>Hypocreales</taxon>
        <taxon>Nectriaceae</taxon>
        <taxon>Fusarium</taxon>
        <taxon>Fusarium oxysporum species complex</taxon>
    </lineage>
</organism>
<reference evidence="1" key="1">
    <citation type="submission" date="2011-11" db="EMBL/GenBank/DDBJ databases">
        <title>The Genome Sequence of Fusarium oxysporum PHW808.</title>
        <authorList>
            <consortium name="The Broad Institute Genome Sequencing Platform"/>
            <person name="Ma L.-J."/>
            <person name="Gale L.R."/>
            <person name="Schwartz D.C."/>
            <person name="Zhou S."/>
            <person name="Corby-Kistler H."/>
            <person name="Young S.K."/>
            <person name="Zeng Q."/>
            <person name="Gargeya S."/>
            <person name="Fitzgerald M."/>
            <person name="Haas B."/>
            <person name="Abouelleil A."/>
            <person name="Alvarado L."/>
            <person name="Arachchi H.M."/>
            <person name="Berlin A."/>
            <person name="Brown A."/>
            <person name="Chapman S.B."/>
            <person name="Chen Z."/>
            <person name="Dunbar C."/>
            <person name="Freedman E."/>
            <person name="Gearin G."/>
            <person name="Goldberg J."/>
            <person name="Griggs A."/>
            <person name="Gujja S."/>
            <person name="Heiman D."/>
            <person name="Howarth C."/>
            <person name="Larson L."/>
            <person name="Lui A."/>
            <person name="MacDonald P.J.P."/>
            <person name="Montmayeur A."/>
            <person name="Murphy C."/>
            <person name="Neiman D."/>
            <person name="Pearson M."/>
            <person name="Priest M."/>
            <person name="Roberts A."/>
            <person name="Saif S."/>
            <person name="Shea T."/>
            <person name="Shenoy N."/>
            <person name="Sisk P."/>
            <person name="Stolte C."/>
            <person name="Sykes S."/>
            <person name="Wortman J."/>
            <person name="Nusbaum C."/>
            <person name="Birren B."/>
        </authorList>
    </citation>
    <scope>NUCLEOTIDE SEQUENCE [LARGE SCALE GENOMIC DNA]</scope>
    <source>
        <strain evidence="1">54008</strain>
    </source>
</reference>
<dbReference type="AlphaFoldDB" id="X0GY46"/>